<keyword evidence="2" id="KW-1185">Reference proteome</keyword>
<sequence length="428" mass="47797">MAETIDLQVFPGATWTASNGRHIQAHGGGFLKLGATWYWHGEDKTEGTCFQNINCYSSNDLAQWKYEGPVLSRQGSGDLGPGRLVERPKVIYNKLTNKYVMWMHIEDQEYKDAKVGVAVCDTVTGRFQYRGSFRPLGFESRDIGIFVDNDDKAYLMSEDVSLLSGWPLAAADMRHQRPNGLRIYELSNDYLSVTNMLHLFPEHLESPAMIKRNGIYYLLASQLTGWELNDNMYTTSTSLTGSWEPWKLFAEAGTATYGSQVTFILDLGSSVLYMGDRWEHPPLPRSTYVWLPLNISGRTVTLENIDSFVLDARSGGTRDAIPSTMYKPDNENAATASKVTFGSRETVSRLTLAIQYTGSFEKEQNLVVAVDGLTCKLAFLPRATPDTLAVTTLHMRGEIPPGQHCFEVVDQRFELSGLSVRGLVVPDV</sequence>
<gene>
    <name evidence="1" type="ORF">LCI18_011390</name>
</gene>
<name>A0ACD3ZGV6_FUSSC</name>
<proteinExistence type="predicted"/>
<protein>
    <submittedName>
        <fullName evidence="1">Uncharacterized protein</fullName>
    </submittedName>
</protein>
<evidence type="ECO:0000313" key="2">
    <source>
        <dbReference type="Proteomes" id="UP000830768"/>
    </source>
</evidence>
<reference evidence="1" key="1">
    <citation type="submission" date="2021-11" db="EMBL/GenBank/DDBJ databases">
        <title>Fusarium solani-melongenae Genome sequencing and assembly.</title>
        <authorList>
            <person name="Xie S."/>
            <person name="Huang L."/>
            <person name="Zhang X."/>
        </authorList>
    </citation>
    <scope>NUCLEOTIDE SEQUENCE</scope>
    <source>
        <strain evidence="1">CRI 24-3</strain>
    </source>
</reference>
<accession>A0ACD3ZGV6</accession>
<organism evidence="1 2">
    <name type="scientific">Fusarium solani subsp. cucurbitae</name>
    <name type="common">Neocosmosporum cucurbitae</name>
    <dbReference type="NCBI Taxonomy" id="2747967"/>
    <lineage>
        <taxon>Eukaryota</taxon>
        <taxon>Fungi</taxon>
        <taxon>Dikarya</taxon>
        <taxon>Ascomycota</taxon>
        <taxon>Pezizomycotina</taxon>
        <taxon>Sordariomycetes</taxon>
        <taxon>Hypocreomycetidae</taxon>
        <taxon>Hypocreales</taxon>
        <taxon>Nectriaceae</taxon>
        <taxon>Fusarium</taxon>
        <taxon>Fusarium solani species complex</taxon>
    </lineage>
</organism>
<dbReference type="EMBL" id="CP090037">
    <property type="protein sequence ID" value="UPL00456.1"/>
    <property type="molecule type" value="Genomic_DNA"/>
</dbReference>
<dbReference type="Proteomes" id="UP000830768">
    <property type="component" value="Chromosome 9"/>
</dbReference>
<evidence type="ECO:0000313" key="1">
    <source>
        <dbReference type="EMBL" id="UPL00456.1"/>
    </source>
</evidence>